<dbReference type="AlphaFoldDB" id="A0AAQ3L4L3"/>
<name>A0AAQ3L4L3_9LILI</name>
<accession>A0AAQ3L4L3</accession>
<evidence type="ECO:0000313" key="1">
    <source>
        <dbReference type="EMBL" id="WOL20319.1"/>
    </source>
</evidence>
<dbReference type="EMBL" id="CP136898">
    <property type="protein sequence ID" value="WOL20319.1"/>
    <property type="molecule type" value="Genomic_DNA"/>
</dbReference>
<gene>
    <name evidence="1" type="ORF">Cni_G29123</name>
</gene>
<dbReference type="Proteomes" id="UP001327560">
    <property type="component" value="Chromosome 9"/>
</dbReference>
<proteinExistence type="predicted"/>
<sequence length="127" mass="14971">MHLFVITARPPEEIANDVIDFIHSFLRQLGDRNGMKRNISENRFDQGEFTSLREIVGPRRAKLTIDRVKEVIICSMRILWGNHSTKVLERDGAFIHVKFKADDLFDMGRSMFWKINSRFERIYLLTS</sequence>
<protein>
    <submittedName>
        <fullName evidence="1">Uncharacterized protein</fullName>
    </submittedName>
</protein>
<evidence type="ECO:0000313" key="2">
    <source>
        <dbReference type="Proteomes" id="UP001327560"/>
    </source>
</evidence>
<reference evidence="1 2" key="1">
    <citation type="submission" date="2023-10" db="EMBL/GenBank/DDBJ databases">
        <title>Chromosome-scale genome assembly provides insights into flower coloration mechanisms of Canna indica.</title>
        <authorList>
            <person name="Li C."/>
        </authorList>
    </citation>
    <scope>NUCLEOTIDE SEQUENCE [LARGE SCALE GENOMIC DNA]</scope>
    <source>
        <tissue evidence="1">Flower</tissue>
    </source>
</reference>
<organism evidence="1 2">
    <name type="scientific">Canna indica</name>
    <name type="common">Indian-shot</name>
    <dbReference type="NCBI Taxonomy" id="4628"/>
    <lineage>
        <taxon>Eukaryota</taxon>
        <taxon>Viridiplantae</taxon>
        <taxon>Streptophyta</taxon>
        <taxon>Embryophyta</taxon>
        <taxon>Tracheophyta</taxon>
        <taxon>Spermatophyta</taxon>
        <taxon>Magnoliopsida</taxon>
        <taxon>Liliopsida</taxon>
        <taxon>Zingiberales</taxon>
        <taxon>Cannaceae</taxon>
        <taxon>Canna</taxon>
    </lineage>
</organism>
<keyword evidence="2" id="KW-1185">Reference proteome</keyword>